<proteinExistence type="predicted"/>
<dbReference type="Proteomes" id="UP000004386">
    <property type="component" value="Unassembled WGS sequence"/>
</dbReference>
<dbReference type="Gene3D" id="1.10.3020.10">
    <property type="entry name" value="alpha-amino acid ester hydrolase ( Helical cap domain)"/>
    <property type="match status" value="1"/>
</dbReference>
<reference evidence="3 4" key="1">
    <citation type="submission" date="2009-05" db="EMBL/GenBank/DDBJ databases">
        <authorList>
            <person name="Setubal J.C."/>
            <person name="Boyle S."/>
            <person name="Crasta O.R."/>
            <person name="Gillespie J.J."/>
            <person name="Kenyon R.W."/>
            <person name="Lu J."/>
            <person name="Mane S."/>
            <person name="Nagrani S."/>
            <person name="Shallom J.M."/>
            <person name="Shallom S."/>
            <person name="Shukla M."/>
            <person name="Snyder E.E."/>
            <person name="Sobral B.W."/>
            <person name="Wattam A.R."/>
            <person name="Will R."/>
            <person name="Williams K."/>
            <person name="Yoo H."/>
            <person name="Munk C."/>
            <person name="Tapia R."/>
            <person name="Green L."/>
            <person name="Rogers Y."/>
            <person name="Detter J.C."/>
            <person name="Bruce D."/>
            <person name="Brettin T.S."/>
            <person name="Tsolis R."/>
        </authorList>
    </citation>
    <scope>NUCLEOTIDE SEQUENCE [LARGE SCALE GENOMIC DNA]</scope>
    <source>
        <strain evidence="3 4">LMG 3301</strain>
    </source>
</reference>
<evidence type="ECO:0000313" key="3">
    <source>
        <dbReference type="EMBL" id="EEQ94180.1"/>
    </source>
</evidence>
<dbReference type="Gene3D" id="3.40.50.1820">
    <property type="entry name" value="alpha/beta hydrolase"/>
    <property type="match status" value="1"/>
</dbReference>
<dbReference type="SUPFAM" id="SSF49785">
    <property type="entry name" value="Galactose-binding domain-like"/>
    <property type="match status" value="1"/>
</dbReference>
<dbReference type="AlphaFoldDB" id="C4WP39"/>
<dbReference type="Pfam" id="PF02129">
    <property type="entry name" value="Peptidase_S15"/>
    <property type="match status" value="1"/>
</dbReference>
<name>C4WP39_9HYPH</name>
<dbReference type="NCBIfam" id="TIGR00976">
    <property type="entry name" value="CocE_NonD"/>
    <property type="match status" value="1"/>
</dbReference>
<dbReference type="PANTHER" id="PTHR43056:SF10">
    <property type="entry name" value="COCE_NOND FAMILY, PUTATIVE (AFU_ORTHOLOGUE AFUA_7G00600)-RELATED"/>
    <property type="match status" value="1"/>
</dbReference>
<feature type="domain" description="Xaa-Pro dipeptidyl-peptidase C-terminal" evidence="2">
    <location>
        <begin position="300"/>
        <end position="548"/>
    </location>
</feature>
<gene>
    <name evidence="3" type="ORF">OINT_2001398</name>
</gene>
<dbReference type="EMBL" id="ACQA01000002">
    <property type="protein sequence ID" value="EEQ94180.1"/>
    <property type="molecule type" value="Genomic_DNA"/>
</dbReference>
<sequence length="685" mass="76487">MRRQCRIETLIEQVEPIMTVNVTEHLWITLKDGTRLGARLWLPEGAEENPVPAVLEYIPYRKRDGTRGRDEPMHGYFAQNGYAAIRVDMRGTGESDGHMADEYIQQEQDDALEVIAWIAAQPWCSGNVGMMGKSWGGFNGLQVAACRPPALKAIITAYSTDDRFRDDIHYMGGLLLNDNLWWGTIMLAYQSRPLDPAIVGAGWRDAWIERLERLPFFPALWLEHQHYDEYWKHGSVCEDWSAIQCPVLAIGAWADSYTNAVPRLLENLQVPARGIIGPWGHVYPQDGLPGPAIGFLQEAVRWWDQWLKGEETGIMDEPKLRAYICDTIEPTGSRDFTNGRWVGEKNWPSSEIALKPFALGADFTLGEADAVHGVLSISSPNSHGKAGGEWMATGCPGEHPTDQRLDDGGSLNFDTAVLIEDLEILGAPVARLKFTVDQPVAQVSLRLSDILPDGRITRVSYQVFNLNHINGHDKPEMLVPGKTYEIAIKLNDSGYSFKKGHRIRLSVATGYWPMVWPSPKRVTLTLDTAASVLDLPLRPASADDAKISFQKPAHGPATPITQLDPGSVRRWTEQDHVTGETLYVTEGIGGLFGEGILRFDDIGTQLSHSLKRELRINDNDPLSASYVLTQAYQMGREGWLIDIDSTTKMHSDAENFYISGVLTAKENGEIVTTREWNQTIPRDHL</sequence>
<dbReference type="PANTHER" id="PTHR43056">
    <property type="entry name" value="PEPTIDASE S9 PROLYL OLIGOPEPTIDASE"/>
    <property type="match status" value="1"/>
</dbReference>
<dbReference type="HOGENOM" id="CLU_015590_4_0_5"/>
<comment type="caution">
    <text evidence="3">The sequence shown here is derived from an EMBL/GenBank/DDBJ whole genome shotgun (WGS) entry which is preliminary data.</text>
</comment>
<keyword evidence="1 3" id="KW-0378">Hydrolase</keyword>
<protein>
    <submittedName>
        <fullName evidence="3">Hydrolase CocE/NonD family protein</fullName>
    </submittedName>
</protein>
<evidence type="ECO:0000259" key="2">
    <source>
        <dbReference type="SMART" id="SM00939"/>
    </source>
</evidence>
<evidence type="ECO:0000313" key="4">
    <source>
        <dbReference type="Proteomes" id="UP000004386"/>
    </source>
</evidence>
<dbReference type="SMART" id="SM00939">
    <property type="entry name" value="PepX_C"/>
    <property type="match status" value="1"/>
</dbReference>
<dbReference type="InterPro" id="IPR008979">
    <property type="entry name" value="Galactose-bd-like_sf"/>
</dbReference>
<evidence type="ECO:0000256" key="1">
    <source>
        <dbReference type="ARBA" id="ARBA00022801"/>
    </source>
</evidence>
<organism evidence="3 4">
    <name type="scientific">Brucella intermedia LMG 3301</name>
    <dbReference type="NCBI Taxonomy" id="641118"/>
    <lineage>
        <taxon>Bacteria</taxon>
        <taxon>Pseudomonadati</taxon>
        <taxon>Pseudomonadota</taxon>
        <taxon>Alphaproteobacteria</taxon>
        <taxon>Hyphomicrobiales</taxon>
        <taxon>Brucellaceae</taxon>
        <taxon>Brucella/Ochrobactrum group</taxon>
        <taxon>Brucella</taxon>
    </lineage>
</organism>
<dbReference type="SUPFAM" id="SSF53474">
    <property type="entry name" value="alpha/beta-Hydrolases"/>
    <property type="match status" value="1"/>
</dbReference>
<dbReference type="InterPro" id="IPR013736">
    <property type="entry name" value="Xaa-Pro_dipept_C"/>
</dbReference>
<accession>C4WP39</accession>
<dbReference type="InterPro" id="IPR005674">
    <property type="entry name" value="CocE/Ser_esterase"/>
</dbReference>
<dbReference type="Gene3D" id="2.60.120.260">
    <property type="entry name" value="Galactose-binding domain-like"/>
    <property type="match status" value="1"/>
</dbReference>
<dbReference type="GO" id="GO:0008239">
    <property type="term" value="F:dipeptidyl-peptidase activity"/>
    <property type="evidence" value="ECO:0007669"/>
    <property type="project" value="InterPro"/>
</dbReference>
<dbReference type="InterPro" id="IPR050585">
    <property type="entry name" value="Xaa-Pro_dipeptidyl-ppase/CocE"/>
</dbReference>
<dbReference type="InterPro" id="IPR000383">
    <property type="entry name" value="Xaa-Pro-like_dom"/>
</dbReference>
<dbReference type="Pfam" id="PF08530">
    <property type="entry name" value="PepX_C"/>
    <property type="match status" value="1"/>
</dbReference>
<dbReference type="InterPro" id="IPR029058">
    <property type="entry name" value="AB_hydrolase_fold"/>
</dbReference>